<dbReference type="RefSeq" id="WP_137262135.1">
    <property type="nucleotide sequence ID" value="NZ_SZQL01000009.1"/>
</dbReference>
<feature type="domain" description="Soluble ligand binding" evidence="5">
    <location>
        <begin position="245"/>
        <end position="289"/>
    </location>
</feature>
<dbReference type="Gene3D" id="3.30.1950.10">
    <property type="entry name" value="wza like domain"/>
    <property type="match status" value="1"/>
</dbReference>
<dbReference type="OrthoDB" id="9808948at2"/>
<keyword evidence="2" id="KW-1133">Transmembrane helix</keyword>
<dbReference type="InterPro" id="IPR019554">
    <property type="entry name" value="Soluble_ligand-bd"/>
</dbReference>
<dbReference type="InterPro" id="IPR049712">
    <property type="entry name" value="Poly_export"/>
</dbReference>
<feature type="chain" id="PRO_5020372493" evidence="3">
    <location>
        <begin position="21"/>
        <end position="822"/>
    </location>
</feature>
<evidence type="ECO:0000313" key="6">
    <source>
        <dbReference type="EMBL" id="TKK68032.1"/>
    </source>
</evidence>
<dbReference type="InterPro" id="IPR003715">
    <property type="entry name" value="Poly_export_N"/>
</dbReference>
<dbReference type="Pfam" id="PF02563">
    <property type="entry name" value="Poly_export"/>
    <property type="match status" value="1"/>
</dbReference>
<dbReference type="PANTHER" id="PTHR33619:SF3">
    <property type="entry name" value="POLYSACCHARIDE EXPORT PROTEIN GFCE-RELATED"/>
    <property type="match status" value="1"/>
</dbReference>
<accession>A0A4U3KZX2</accession>
<sequence length="822" mass="90978">MKKIIFLGLLLLSCFYTLYAQTLPANFSNIKSASISDNQLTQIIQQMTAAGYTPGQFFELAVARGMNPSEANLVQERINKKTGPLNANDRNDTAINNYNSGRNYNFNNSDTLGFDSLGRRKPNDTLHVRPNPNQLQVYGAEIFSNSNLTFEPNLRIATPLNYIIGPDDEIVVIISGYQEYNNRFKVNPEGFISIPNVGVVYVAGLTFEEASQRIKDKLAANGYSNIRTGLTKVNITLGDIRSIHVTLIGEVKRPGTYTLPSLATVFNALYASGGPNNRGSFRNIEVIRNNRVVDTLDVYAFLSKGDLSSNILLADQDIIRIPIYTRRVTLKGAFKRPAIFEVASGETLQDVMNYAGGFSDSAATAFISDVQITGTGRRIVDIPNSDYATFVPQNADVYTADTVQDRYENRVQVTGAVFAPGNYAWHPGMTLKELFEKARGIKEEAYLKQGFIRRLQSDYTPMAVDFNVADVLAGRSNVVLQREDIVTILSNFDLRENFNVTVDGAVAKPGNIPFIDSLTLQDAILQAGGLTIGADKKIEISRRVKNTNPFDKNAPISQTIEVVYDSSFFNGSSNIWLQPYDRIFVKTNPSFVLPEQAFVNGEVLYPGGYTLQTKMETATSLIDRSGGLLPTANAGSAYLLRLRDNASEAERRRHLEAITSGDEKQVYITNDMLSAYDKFILNLNFLRAHPGSVQDVVLKPGDVLVINRLNNNVKVSGQVYNPSISVYEKGKSLEYYIDRAGGYAPNSKKKNTLVLYPNGEARKVSHFLFFKHTPKIEPGAEIIVPKEQIRERHRLTTSEVVAITGSVASLAAVVVALMNYIK</sequence>
<gene>
    <name evidence="6" type="ORF">FC093_12525</name>
</gene>
<keyword evidence="2" id="KW-0472">Membrane</keyword>
<dbReference type="Gene3D" id="3.10.560.10">
    <property type="entry name" value="Outer membrane lipoprotein wza domain like"/>
    <property type="match status" value="5"/>
</dbReference>
<dbReference type="Proteomes" id="UP000305848">
    <property type="component" value="Unassembled WGS sequence"/>
</dbReference>
<evidence type="ECO:0000259" key="4">
    <source>
        <dbReference type="Pfam" id="PF02563"/>
    </source>
</evidence>
<feature type="domain" description="Soluble ligand binding" evidence="5">
    <location>
        <begin position="327"/>
        <end position="363"/>
    </location>
</feature>
<dbReference type="AlphaFoldDB" id="A0A4U3KZX2"/>
<feature type="signal peptide" evidence="3">
    <location>
        <begin position="1"/>
        <end position="20"/>
    </location>
</feature>
<keyword evidence="1 3" id="KW-0732">Signal</keyword>
<feature type="domain" description="Soluble ligand binding" evidence="5">
    <location>
        <begin position="410"/>
        <end position="462"/>
    </location>
</feature>
<keyword evidence="2" id="KW-0812">Transmembrane</keyword>
<dbReference type="PANTHER" id="PTHR33619">
    <property type="entry name" value="POLYSACCHARIDE EXPORT PROTEIN GFCE-RELATED"/>
    <property type="match status" value="1"/>
</dbReference>
<evidence type="ECO:0000256" key="1">
    <source>
        <dbReference type="ARBA" id="ARBA00022729"/>
    </source>
</evidence>
<dbReference type="EMBL" id="SZQL01000009">
    <property type="protein sequence ID" value="TKK68032.1"/>
    <property type="molecule type" value="Genomic_DNA"/>
</dbReference>
<comment type="caution">
    <text evidence="6">The sequence shown here is derived from an EMBL/GenBank/DDBJ whole genome shotgun (WGS) entry which is preliminary data.</text>
</comment>
<keyword evidence="7" id="KW-1185">Reference proteome</keyword>
<feature type="domain" description="Polysaccharide export protein N-terminal" evidence="4">
    <location>
        <begin position="159"/>
        <end position="223"/>
    </location>
</feature>
<feature type="domain" description="Soluble ligand binding" evidence="5">
    <location>
        <begin position="500"/>
        <end position="545"/>
    </location>
</feature>
<reference evidence="6 7" key="1">
    <citation type="submission" date="2019-05" db="EMBL/GenBank/DDBJ databases">
        <title>Panacibacter sp. strain 17mud1-8 Genome sequencing and assembly.</title>
        <authorList>
            <person name="Chhetri G."/>
        </authorList>
    </citation>
    <scope>NUCLEOTIDE SEQUENCE [LARGE SCALE GENOMIC DNA]</scope>
    <source>
        <strain evidence="6 7">17mud1-8</strain>
    </source>
</reference>
<protein>
    <submittedName>
        <fullName evidence="6">Capsule biosynthesis protein</fullName>
    </submittedName>
</protein>
<feature type="transmembrane region" description="Helical" evidence="2">
    <location>
        <begin position="800"/>
        <end position="821"/>
    </location>
</feature>
<proteinExistence type="predicted"/>
<dbReference type="Pfam" id="PF10531">
    <property type="entry name" value="SLBB"/>
    <property type="match status" value="4"/>
</dbReference>
<evidence type="ECO:0000259" key="5">
    <source>
        <dbReference type="Pfam" id="PF10531"/>
    </source>
</evidence>
<evidence type="ECO:0000313" key="7">
    <source>
        <dbReference type="Proteomes" id="UP000305848"/>
    </source>
</evidence>
<dbReference type="GO" id="GO:0015159">
    <property type="term" value="F:polysaccharide transmembrane transporter activity"/>
    <property type="evidence" value="ECO:0007669"/>
    <property type="project" value="InterPro"/>
</dbReference>
<organism evidence="6 7">
    <name type="scientific">Ilyomonas limi</name>
    <dbReference type="NCBI Taxonomy" id="2575867"/>
    <lineage>
        <taxon>Bacteria</taxon>
        <taxon>Pseudomonadati</taxon>
        <taxon>Bacteroidota</taxon>
        <taxon>Chitinophagia</taxon>
        <taxon>Chitinophagales</taxon>
        <taxon>Chitinophagaceae</taxon>
        <taxon>Ilyomonas</taxon>
    </lineage>
</organism>
<name>A0A4U3KZX2_9BACT</name>
<evidence type="ECO:0000256" key="2">
    <source>
        <dbReference type="SAM" id="Phobius"/>
    </source>
</evidence>
<evidence type="ECO:0000256" key="3">
    <source>
        <dbReference type="SAM" id="SignalP"/>
    </source>
</evidence>